<organism evidence="3">
    <name type="scientific">marine metagenome</name>
    <dbReference type="NCBI Taxonomy" id="408172"/>
    <lineage>
        <taxon>unclassified sequences</taxon>
        <taxon>metagenomes</taxon>
        <taxon>ecological metagenomes</taxon>
    </lineage>
</organism>
<name>A0A381WRC4_9ZZZZ</name>
<evidence type="ECO:0000256" key="2">
    <source>
        <dbReference type="SAM" id="MobiDB-lite"/>
    </source>
</evidence>
<dbReference type="SUPFAM" id="SSF89796">
    <property type="entry name" value="CoA-transferase family III (CaiB/BaiF)"/>
    <property type="match status" value="1"/>
</dbReference>
<dbReference type="Pfam" id="PF02515">
    <property type="entry name" value="CoA_transf_3"/>
    <property type="match status" value="1"/>
</dbReference>
<feature type="region of interest" description="Disordered" evidence="2">
    <location>
        <begin position="42"/>
        <end position="64"/>
    </location>
</feature>
<accession>A0A381WRC4</accession>
<evidence type="ECO:0000313" key="3">
    <source>
        <dbReference type="EMBL" id="SVA55020.1"/>
    </source>
</evidence>
<reference evidence="3" key="1">
    <citation type="submission" date="2018-05" db="EMBL/GenBank/DDBJ databases">
        <authorList>
            <person name="Lanie J.A."/>
            <person name="Ng W.-L."/>
            <person name="Kazmierczak K.M."/>
            <person name="Andrzejewski T.M."/>
            <person name="Davidsen T.M."/>
            <person name="Wayne K.J."/>
            <person name="Tettelin H."/>
            <person name="Glass J.I."/>
            <person name="Rusch D."/>
            <person name="Podicherti R."/>
            <person name="Tsui H.-C.T."/>
            <person name="Winkler M.E."/>
        </authorList>
    </citation>
    <scope>NUCLEOTIDE SEQUENCE</scope>
</reference>
<dbReference type="EMBL" id="UINC01012621">
    <property type="protein sequence ID" value="SVA55020.1"/>
    <property type="molecule type" value="Genomic_DNA"/>
</dbReference>
<dbReference type="InterPro" id="IPR023606">
    <property type="entry name" value="CoA-Trfase_III_dom_1_sf"/>
</dbReference>
<dbReference type="AlphaFoldDB" id="A0A381WRC4"/>
<dbReference type="PANTHER" id="PTHR48207">
    <property type="entry name" value="SUCCINATE--HYDROXYMETHYLGLUTARATE COA-TRANSFERASE"/>
    <property type="match status" value="1"/>
</dbReference>
<dbReference type="InterPro" id="IPR050483">
    <property type="entry name" value="CoA-transferase_III_domain"/>
</dbReference>
<dbReference type="Gene3D" id="3.40.50.10540">
    <property type="entry name" value="Crotonobetainyl-coa:carnitine coa-transferase, domain 1"/>
    <property type="match status" value="1"/>
</dbReference>
<keyword evidence="1" id="KW-0808">Transferase</keyword>
<sequence>MMQNLPLSGIRIIEPGQVWALPYAINPLAAYGAEVIKVESTIRPDSSRGGPQPDSQVEGDAWNHGGAYHEVNRNKLGLSLNLNTQRGKDLFKELVSVSDIVAQNFPPRVMRNFGLDYPELKKIKKDIIVLDSTAYGSTGPWQNYIGYGSSIQAVTGLTYLTGYEGGEPVQGGILYNDILGALTATYAILLAIAHRERTGEGQWIDLSQYQSGVVQLGEAFMDYSMNERIPTRRGNSHPNFAPYGLYPCSGDDAWVAITITSDAEWMNFRRALGEKWADGVDLETTEGRLHHRKKLDEDIGKWTASRDKHEVMRQLQTAGVACGAVNNTREITTNPHLGDRDFFRVSNHPAPIGPRRHASPLFNLMGVQRPPDRLAPTLGQHNHYVMCDILGYSDEQYQELEEAQVIGQIPDNQGVTPPPDPEALLRMGFLAEYDRDYKKRLGIDPGENV</sequence>
<dbReference type="PANTHER" id="PTHR48207:SF3">
    <property type="entry name" value="SUCCINATE--HYDROXYMETHYLGLUTARATE COA-TRANSFERASE"/>
    <property type="match status" value="1"/>
</dbReference>
<dbReference type="Gene3D" id="3.30.1540.10">
    <property type="entry name" value="formyl-coa transferase, domain 3"/>
    <property type="match status" value="1"/>
</dbReference>
<dbReference type="InterPro" id="IPR044855">
    <property type="entry name" value="CoA-Trfase_III_dom3_sf"/>
</dbReference>
<evidence type="ECO:0008006" key="4">
    <source>
        <dbReference type="Google" id="ProtNLM"/>
    </source>
</evidence>
<dbReference type="GO" id="GO:0008410">
    <property type="term" value="F:CoA-transferase activity"/>
    <property type="evidence" value="ECO:0007669"/>
    <property type="project" value="TreeGrafter"/>
</dbReference>
<evidence type="ECO:0000256" key="1">
    <source>
        <dbReference type="ARBA" id="ARBA00022679"/>
    </source>
</evidence>
<gene>
    <name evidence="3" type="ORF">METZ01_LOCUS107874</name>
</gene>
<proteinExistence type="predicted"/>
<dbReference type="InterPro" id="IPR003673">
    <property type="entry name" value="CoA-Trfase_fam_III"/>
</dbReference>
<protein>
    <recommendedName>
        <fullName evidence="4">CoA transferase</fullName>
    </recommendedName>
</protein>